<evidence type="ECO:0000256" key="3">
    <source>
        <dbReference type="ARBA" id="ARBA00022448"/>
    </source>
</evidence>
<protein>
    <submittedName>
        <fullName evidence="7">Nucleoporin Nup133/Nup155-like C-terminal domain-containing protein</fullName>
    </submittedName>
</protein>
<dbReference type="InterPro" id="IPR004870">
    <property type="entry name" value="Nucleoporin_Nup155"/>
</dbReference>
<proteinExistence type="inferred from homology"/>
<evidence type="ECO:0000256" key="4">
    <source>
        <dbReference type="ARBA" id="ARBA00023242"/>
    </source>
</evidence>
<accession>A0A915EQT9</accession>
<dbReference type="Gene3D" id="1.20.58.1780">
    <property type="match status" value="1"/>
</dbReference>
<dbReference type="GO" id="GO:0000972">
    <property type="term" value="P:transcription-dependent tethering of RNA polymerase II gene DNA at nuclear periphery"/>
    <property type="evidence" value="ECO:0007669"/>
    <property type="project" value="TreeGrafter"/>
</dbReference>
<dbReference type="GO" id="GO:0036228">
    <property type="term" value="P:protein localization to nuclear inner membrane"/>
    <property type="evidence" value="ECO:0007669"/>
    <property type="project" value="TreeGrafter"/>
</dbReference>
<evidence type="ECO:0000259" key="5">
    <source>
        <dbReference type="Pfam" id="PF03177"/>
    </source>
</evidence>
<dbReference type="GO" id="GO:0044611">
    <property type="term" value="C:nuclear pore inner ring"/>
    <property type="evidence" value="ECO:0007669"/>
    <property type="project" value="TreeGrafter"/>
</dbReference>
<dbReference type="GO" id="GO:0006405">
    <property type="term" value="P:RNA export from nucleus"/>
    <property type="evidence" value="ECO:0007669"/>
    <property type="project" value="TreeGrafter"/>
</dbReference>
<dbReference type="PANTHER" id="PTHR10350">
    <property type="entry name" value="NUCLEAR PORE COMPLEX PROTEIN NUP155"/>
    <property type="match status" value="1"/>
</dbReference>
<dbReference type="GO" id="GO:0006606">
    <property type="term" value="P:protein import into nucleus"/>
    <property type="evidence" value="ECO:0007669"/>
    <property type="project" value="TreeGrafter"/>
</dbReference>
<dbReference type="Gene3D" id="1.20.120.1880">
    <property type="entry name" value="Nucleoporin, helical C-terminal domain"/>
    <property type="match status" value="1"/>
</dbReference>
<dbReference type="WBParaSite" id="jg9447">
    <property type="protein sequence ID" value="jg9447"/>
    <property type="gene ID" value="jg9447"/>
</dbReference>
<dbReference type="AlphaFoldDB" id="A0A915EQT9"/>
<sequence length="611" mass="69284">MNLVEQERQSLLKLRSAVIVTLETLRLWGILLEHQFSVVVATLPTNLQENLLSWNFEDLIVNRDNVSSELITSLIRFYVGDDATTVAISNRLRNSCPTLFTNDDALVVKATEIFIGPKIPKRSIQKLNLVNTCDLLIQILQFKPIVDLALARAEKDDTSKLALIAYRKQIGSADDAVNEAVRKRSDAYSCITDALELLHLVANSAVQPISSSTLSNASYLFSSADYVKKLSPANAKLERDAMIARVFESEDELAHVTVFHWLLSKGMSDVLIESRCRFFEGFLFHEIEEGKGNKYLELLWKYYEKNENYVAAAKILTDMASKAGTKANLSQRITYLSHALMCIQSAAETKANLEFKQDIQDKLDVAQIQQKTKASLESSGSRYSDQRQVRAAIEALNQQLYGLTDLYDRFGNTFDLPEVKLDVLQSAGHYEQEVIESIWKHIMNRELDAFVHGSEAESATKSKISSVILRAKKHYAASLQFVPIDFILRELLMFSFKSSLLFEWLPSLCKAAEISYSALLNVASYEYRVGDPFWKQNQRAFQFMFDMVVYVCECFKAEFSKMTTSERKILRNECLNFIAALQLDSHFGGNAQKMNLKKLDLLQTEIDSKVC</sequence>
<dbReference type="Gene3D" id="1.25.40.440">
    <property type="entry name" value="Nucleoporin, helical domain, central subdomain"/>
    <property type="match status" value="1"/>
</dbReference>
<dbReference type="PANTHER" id="PTHR10350:SF6">
    <property type="entry name" value="NUCLEAR PORE COMPLEX PROTEIN NUP155"/>
    <property type="match status" value="1"/>
</dbReference>
<keyword evidence="6" id="KW-1185">Reference proteome</keyword>
<evidence type="ECO:0000313" key="6">
    <source>
        <dbReference type="Proteomes" id="UP000887574"/>
    </source>
</evidence>
<keyword evidence="3" id="KW-0813">Transport</keyword>
<evidence type="ECO:0000256" key="1">
    <source>
        <dbReference type="ARBA" id="ARBA00004123"/>
    </source>
</evidence>
<keyword evidence="4" id="KW-0539">Nucleus</keyword>
<organism evidence="6 7">
    <name type="scientific">Ditylenchus dipsaci</name>
    <dbReference type="NCBI Taxonomy" id="166011"/>
    <lineage>
        <taxon>Eukaryota</taxon>
        <taxon>Metazoa</taxon>
        <taxon>Ecdysozoa</taxon>
        <taxon>Nematoda</taxon>
        <taxon>Chromadorea</taxon>
        <taxon>Rhabditida</taxon>
        <taxon>Tylenchina</taxon>
        <taxon>Tylenchomorpha</taxon>
        <taxon>Sphaerularioidea</taxon>
        <taxon>Anguinidae</taxon>
        <taxon>Anguininae</taxon>
        <taxon>Ditylenchus</taxon>
    </lineage>
</organism>
<feature type="domain" description="Nucleoporin Nup133/Nup155-like C-terminal" evidence="5">
    <location>
        <begin position="4"/>
        <end position="563"/>
    </location>
</feature>
<dbReference type="InterPro" id="IPR042538">
    <property type="entry name" value="Nucleoporin_Nup155_C_3"/>
</dbReference>
<dbReference type="FunFam" id="1.25.40.440:FF:000001">
    <property type="entry name" value="Nuclear pore complex subunit"/>
    <property type="match status" value="1"/>
</dbReference>
<comment type="similarity">
    <text evidence="2">Belongs to the non-repetitive/WGA-negative nucleoporin family.</text>
</comment>
<dbReference type="InterPro" id="IPR042533">
    <property type="entry name" value="Nucleoporin_Nup155_C_1"/>
</dbReference>
<dbReference type="Gene3D" id="1.25.40.450">
    <property type="entry name" value="Nucleoporin, helical domain, N-terminal subdomain"/>
    <property type="match status" value="1"/>
</dbReference>
<dbReference type="InterPro" id="IPR042537">
    <property type="entry name" value="Nucleoporin_Nup155_C_2"/>
</dbReference>
<evidence type="ECO:0000313" key="7">
    <source>
        <dbReference type="WBParaSite" id="jg9447"/>
    </source>
</evidence>
<evidence type="ECO:0000256" key="2">
    <source>
        <dbReference type="ARBA" id="ARBA00007373"/>
    </source>
</evidence>
<dbReference type="Pfam" id="PF03177">
    <property type="entry name" value="Nucleoporin_C"/>
    <property type="match status" value="1"/>
</dbReference>
<dbReference type="GO" id="GO:0017056">
    <property type="term" value="F:structural constituent of nuclear pore"/>
    <property type="evidence" value="ECO:0007669"/>
    <property type="project" value="InterPro"/>
</dbReference>
<reference evidence="7" key="1">
    <citation type="submission" date="2022-11" db="UniProtKB">
        <authorList>
            <consortium name="WormBaseParasite"/>
        </authorList>
    </citation>
    <scope>IDENTIFICATION</scope>
</reference>
<dbReference type="InterPro" id="IPR007187">
    <property type="entry name" value="Nucleoporin_Nup133/Nup155_C"/>
</dbReference>
<dbReference type="Proteomes" id="UP000887574">
    <property type="component" value="Unplaced"/>
</dbReference>
<comment type="subcellular location">
    <subcellularLocation>
        <location evidence="1">Nucleus</location>
    </subcellularLocation>
</comment>
<name>A0A915EQT9_9BILA</name>